<dbReference type="RefSeq" id="WP_379717854.1">
    <property type="nucleotide sequence ID" value="NZ_JBHSMS010000017.1"/>
</dbReference>
<dbReference type="InterPro" id="IPR014161">
    <property type="entry name" value="Tol-Pal_TolA"/>
</dbReference>
<dbReference type="NCBIfam" id="TIGR02794">
    <property type="entry name" value="tolA_full"/>
    <property type="match status" value="1"/>
</dbReference>
<dbReference type="Gene3D" id="3.30.1150.10">
    <property type="match status" value="1"/>
</dbReference>
<evidence type="ECO:0000256" key="1">
    <source>
        <dbReference type="ARBA" id="ARBA00004167"/>
    </source>
</evidence>
<evidence type="ECO:0000313" key="7">
    <source>
        <dbReference type="EMBL" id="MFC5510494.1"/>
    </source>
</evidence>
<evidence type="ECO:0000256" key="3">
    <source>
        <dbReference type="ARBA" id="ARBA00022989"/>
    </source>
</evidence>
<proteinExistence type="predicted"/>
<evidence type="ECO:0000256" key="2">
    <source>
        <dbReference type="ARBA" id="ARBA00022692"/>
    </source>
</evidence>
<feature type="region of interest" description="Disordered" evidence="5">
    <location>
        <begin position="65"/>
        <end position="118"/>
    </location>
</feature>
<gene>
    <name evidence="7" type="primary">tolA</name>
    <name evidence="7" type="ORF">ACFPOU_05040</name>
</gene>
<accession>A0ABW0PCW3</accession>
<keyword evidence="4 6" id="KW-0472">Membrane</keyword>
<organism evidence="7 8">
    <name type="scientific">Massilia jejuensis</name>
    <dbReference type="NCBI Taxonomy" id="648894"/>
    <lineage>
        <taxon>Bacteria</taxon>
        <taxon>Pseudomonadati</taxon>
        <taxon>Pseudomonadota</taxon>
        <taxon>Betaproteobacteria</taxon>
        <taxon>Burkholderiales</taxon>
        <taxon>Oxalobacteraceae</taxon>
        <taxon>Telluria group</taxon>
        <taxon>Massilia</taxon>
    </lineage>
</organism>
<sequence>MSAMKPALNGQYTLPPEPNRVPAILLALAVHALLLAFLWVGISWQNTEPPVVEAEVWDMKVESAAAPALPPPPPPPPQEVRAPEPAPVEPPPPPPKAAEPEPVKPAAPDINLEREKKLAEQKIERELEKKRALAENKEREALKAKELADKKALEKKLAEKKELEKKELEKKELEKKELDKKELEKKAADKKLLAEAEKKKVAADKAAKAKAEAAEQAKLDKLRDEELKRITGAAGSAGSAQKSSAPKIDAGYVAKLTALIKSNTTFAGSTDVPGNPKVVFKVELLPTGEILSVRMTRSSGVPQFDDAVERGINKSSPLPKKKDGTVERTIVVNFSMKDLD</sequence>
<comment type="caution">
    <text evidence="7">The sequence shown here is derived from an EMBL/GenBank/DDBJ whole genome shotgun (WGS) entry which is preliminary data.</text>
</comment>
<dbReference type="InterPro" id="IPR006260">
    <property type="entry name" value="TonB/TolA_C"/>
</dbReference>
<dbReference type="SUPFAM" id="SSF101447">
    <property type="entry name" value="Formin homology 2 domain (FH2 domain)"/>
    <property type="match status" value="1"/>
</dbReference>
<keyword evidence="3 6" id="KW-1133">Transmembrane helix</keyword>
<reference evidence="8" key="1">
    <citation type="journal article" date="2019" name="Int. J. Syst. Evol. Microbiol.">
        <title>The Global Catalogue of Microorganisms (GCM) 10K type strain sequencing project: providing services to taxonomists for standard genome sequencing and annotation.</title>
        <authorList>
            <consortium name="The Broad Institute Genomics Platform"/>
            <consortium name="The Broad Institute Genome Sequencing Center for Infectious Disease"/>
            <person name="Wu L."/>
            <person name="Ma J."/>
        </authorList>
    </citation>
    <scope>NUCLEOTIDE SEQUENCE [LARGE SCALE GENOMIC DNA]</scope>
    <source>
        <strain evidence="8">CCUG 38813</strain>
    </source>
</reference>
<feature type="region of interest" description="Disordered" evidence="5">
    <location>
        <begin position="158"/>
        <end position="185"/>
    </location>
</feature>
<keyword evidence="2 6" id="KW-0812">Transmembrane</keyword>
<protein>
    <submittedName>
        <fullName evidence="7">Cell envelope integrity protein TolA</fullName>
    </submittedName>
</protein>
<dbReference type="SUPFAM" id="SSF74653">
    <property type="entry name" value="TolA/TonB C-terminal domain"/>
    <property type="match status" value="1"/>
</dbReference>
<evidence type="ECO:0000256" key="5">
    <source>
        <dbReference type="SAM" id="MobiDB-lite"/>
    </source>
</evidence>
<evidence type="ECO:0000256" key="4">
    <source>
        <dbReference type="ARBA" id="ARBA00023136"/>
    </source>
</evidence>
<dbReference type="Proteomes" id="UP001596031">
    <property type="component" value="Unassembled WGS sequence"/>
</dbReference>
<keyword evidence="8" id="KW-1185">Reference proteome</keyword>
<feature type="transmembrane region" description="Helical" evidence="6">
    <location>
        <begin position="21"/>
        <end position="42"/>
    </location>
</feature>
<dbReference type="Pfam" id="PF13103">
    <property type="entry name" value="TonB_2"/>
    <property type="match status" value="1"/>
</dbReference>
<name>A0ABW0PCW3_9BURK</name>
<feature type="compositionally biased region" description="Pro residues" evidence="5">
    <location>
        <begin position="68"/>
        <end position="97"/>
    </location>
</feature>
<dbReference type="NCBIfam" id="TIGR01352">
    <property type="entry name" value="tonB_Cterm"/>
    <property type="match status" value="1"/>
</dbReference>
<evidence type="ECO:0000313" key="8">
    <source>
        <dbReference type="Proteomes" id="UP001596031"/>
    </source>
</evidence>
<feature type="region of interest" description="Disordered" evidence="5">
    <location>
        <begin position="130"/>
        <end position="149"/>
    </location>
</feature>
<evidence type="ECO:0000256" key="6">
    <source>
        <dbReference type="SAM" id="Phobius"/>
    </source>
</evidence>
<dbReference type="EMBL" id="JBHSMS010000017">
    <property type="protein sequence ID" value="MFC5510494.1"/>
    <property type="molecule type" value="Genomic_DNA"/>
</dbReference>
<comment type="subcellular location">
    <subcellularLocation>
        <location evidence="1">Membrane</location>
        <topology evidence="1">Single-pass membrane protein</topology>
    </subcellularLocation>
</comment>